<dbReference type="EMBL" id="PGVD01000107">
    <property type="protein sequence ID" value="PLR88295.1"/>
    <property type="molecule type" value="Genomic_DNA"/>
</dbReference>
<dbReference type="SUPFAM" id="SSF51556">
    <property type="entry name" value="Metallo-dependent hydrolases"/>
    <property type="match status" value="1"/>
</dbReference>
<dbReference type="SUPFAM" id="SSF51338">
    <property type="entry name" value="Composite domain of metallo-dependent hydrolases"/>
    <property type="match status" value="1"/>
</dbReference>
<dbReference type="Pfam" id="PF01979">
    <property type="entry name" value="Amidohydro_1"/>
    <property type="match status" value="1"/>
</dbReference>
<sequence>MFDLEIINATIVTSTQRFRGSISIENGKIAAISNEPLRNAKRSINAEGLVLVPGMVDQHVHFMDPGETSREDFIHGSTAAAMGGVTTVVEHTHGVPVRSVKAFREKNEHLKNRSLVDYGLTAHAFPEDLGNLKALWDDGVLMFKIFTCTTHGIPTMNNDQLYRTFEEIASFDGTCLVHCEDDAITEGNETRLKAASRNDNGIISEWRSETAEEIAVANVALMARLTGVKATIAHISHPLVVDLIKREQAEGARLYGEICPQYLFLDDQTVAEKGPFAKFTPPARSADKAEKLLEMINSGSIQLLSTDHAPSTVQQKLSKSIWECNFGLPGVETTLPMMLNLVNQGKITLERVIELYSEMPAKVLGIYPQKGCIMVGADADLVLLDMNHKWTINNEKIHSKSGWSPYDGTEIVGKPMYTLVRGNVVVENGGVVGEPGSGKPVTRYKNNSITSKAHDPVLADK</sequence>
<dbReference type="Gene3D" id="3.20.20.140">
    <property type="entry name" value="Metal-dependent hydrolases"/>
    <property type="match status" value="1"/>
</dbReference>
<dbReference type="GO" id="GO:0004038">
    <property type="term" value="F:allantoinase activity"/>
    <property type="evidence" value="ECO:0007669"/>
    <property type="project" value="TreeGrafter"/>
</dbReference>
<evidence type="ECO:0000259" key="2">
    <source>
        <dbReference type="Pfam" id="PF01979"/>
    </source>
</evidence>
<dbReference type="InterPro" id="IPR006680">
    <property type="entry name" value="Amidohydro-rel"/>
</dbReference>
<dbReference type="AlphaFoldDB" id="A0A2N5GGB8"/>
<dbReference type="InterPro" id="IPR011059">
    <property type="entry name" value="Metal-dep_hydrolase_composite"/>
</dbReference>
<evidence type="ECO:0000256" key="1">
    <source>
        <dbReference type="ARBA" id="ARBA00008829"/>
    </source>
</evidence>
<dbReference type="InterPro" id="IPR050138">
    <property type="entry name" value="DHOase/Allantoinase_Hydrolase"/>
</dbReference>
<accession>A0A2N5GGB8</accession>
<dbReference type="NCBIfam" id="TIGR00857">
    <property type="entry name" value="pyrC_multi"/>
    <property type="match status" value="1"/>
</dbReference>
<proteinExistence type="inferred from homology"/>
<keyword evidence="6" id="KW-1185">Reference proteome</keyword>
<evidence type="ECO:0000313" key="4">
    <source>
        <dbReference type="EMBL" id="PLR88295.1"/>
    </source>
</evidence>
<keyword evidence="3" id="KW-0378">Hydrolase</keyword>
<dbReference type="RefSeq" id="WP_101579360.1">
    <property type="nucleotide sequence ID" value="NZ_PGVA01000073.1"/>
</dbReference>
<comment type="caution">
    <text evidence="3">The sequence shown here is derived from an EMBL/GenBank/DDBJ whole genome shotgun (WGS) entry which is preliminary data.</text>
</comment>
<dbReference type="OrthoDB" id="9765462at2"/>
<name>A0A2N5GGB8_9BACI</name>
<feature type="domain" description="Amidohydrolase-related" evidence="2">
    <location>
        <begin position="50"/>
        <end position="391"/>
    </location>
</feature>
<evidence type="ECO:0000313" key="5">
    <source>
        <dbReference type="Proteomes" id="UP000234951"/>
    </source>
</evidence>
<dbReference type="EMBL" id="PGVA01000073">
    <property type="protein sequence ID" value="PLR79796.1"/>
    <property type="molecule type" value="Genomic_DNA"/>
</dbReference>
<evidence type="ECO:0000313" key="3">
    <source>
        <dbReference type="EMBL" id="PLR79796.1"/>
    </source>
</evidence>
<dbReference type="PANTHER" id="PTHR43668">
    <property type="entry name" value="ALLANTOINASE"/>
    <property type="match status" value="1"/>
</dbReference>
<reference evidence="3 5" key="1">
    <citation type="submission" date="2017-11" db="EMBL/GenBank/DDBJ databases">
        <title>Comparitive Functional Genomics of Dry Heat Resistant strains isolated from the Viking Spacecraft.</title>
        <authorList>
            <person name="Seuylemezian A."/>
            <person name="Cooper K."/>
            <person name="Vaishampayan P."/>
        </authorList>
    </citation>
    <scope>NUCLEOTIDE SEQUENCE [LARGE SCALE GENOMIC DNA]</scope>
    <source>
        <strain evidence="3 5">M4.6</strain>
    </source>
</reference>
<gene>
    <name evidence="3" type="ORF">CU635_21200</name>
    <name evidence="4" type="ORF">CVD25_22850</name>
</gene>
<dbReference type="FunFam" id="3.20.20.140:FF:000174">
    <property type="entry name" value="Dihydropyrimidinase-related protein 2"/>
    <property type="match status" value="1"/>
</dbReference>
<dbReference type="Gene3D" id="2.30.40.10">
    <property type="entry name" value="Urease, subunit C, domain 1"/>
    <property type="match status" value="1"/>
</dbReference>
<comment type="similarity">
    <text evidence="1">Belongs to the metallo-dependent hydrolases superfamily. Hydantoinase/dihydropyrimidinase family.</text>
</comment>
<dbReference type="GO" id="GO:0006145">
    <property type="term" value="P:purine nucleobase catabolic process"/>
    <property type="evidence" value="ECO:0007669"/>
    <property type="project" value="TreeGrafter"/>
</dbReference>
<organism evidence="3 5">
    <name type="scientific">Bacillus canaveralius</name>
    <dbReference type="NCBI Taxonomy" id="1403243"/>
    <lineage>
        <taxon>Bacteria</taxon>
        <taxon>Bacillati</taxon>
        <taxon>Bacillota</taxon>
        <taxon>Bacilli</taxon>
        <taxon>Bacillales</taxon>
        <taxon>Bacillaceae</taxon>
        <taxon>Bacillus</taxon>
    </lineage>
</organism>
<evidence type="ECO:0000313" key="6">
    <source>
        <dbReference type="Proteomes" id="UP000235114"/>
    </source>
</evidence>
<protein>
    <submittedName>
        <fullName evidence="3">Amidohydrolase</fullName>
    </submittedName>
</protein>
<dbReference type="GO" id="GO:0005737">
    <property type="term" value="C:cytoplasm"/>
    <property type="evidence" value="ECO:0007669"/>
    <property type="project" value="TreeGrafter"/>
</dbReference>
<dbReference type="PANTHER" id="PTHR43668:SF2">
    <property type="entry name" value="ALLANTOINASE"/>
    <property type="match status" value="1"/>
</dbReference>
<dbReference type="Proteomes" id="UP000234951">
    <property type="component" value="Unassembled WGS sequence"/>
</dbReference>
<dbReference type="Proteomes" id="UP000235114">
    <property type="component" value="Unassembled WGS sequence"/>
</dbReference>
<reference evidence="4 6" key="2">
    <citation type="submission" date="2017-12" db="EMBL/GenBank/DDBJ databases">
        <title>Comparative Functional Genomics of Dry Heat Resistant strains isolated from the Viking Spacecraft.</title>
        <authorList>
            <person name="Seuylemezian A."/>
            <person name="Cooper K."/>
            <person name="Vaishampayan P."/>
        </authorList>
    </citation>
    <scope>NUCLEOTIDE SEQUENCE [LARGE SCALE GENOMIC DNA]</scope>
    <source>
        <strain evidence="4 6">ATCC 29669</strain>
    </source>
</reference>
<dbReference type="InterPro" id="IPR032466">
    <property type="entry name" value="Metal_Hydrolase"/>
</dbReference>